<organism evidence="2 3">
    <name type="scientific">Actinokineospora iranica</name>
    <dbReference type="NCBI Taxonomy" id="1271860"/>
    <lineage>
        <taxon>Bacteria</taxon>
        <taxon>Bacillati</taxon>
        <taxon>Actinomycetota</taxon>
        <taxon>Actinomycetes</taxon>
        <taxon>Pseudonocardiales</taxon>
        <taxon>Pseudonocardiaceae</taxon>
        <taxon>Actinokineospora</taxon>
    </lineage>
</organism>
<evidence type="ECO:0000313" key="2">
    <source>
        <dbReference type="EMBL" id="SDE02779.1"/>
    </source>
</evidence>
<accession>A0A1G6ZJE9</accession>
<dbReference type="Proteomes" id="UP000199501">
    <property type="component" value="Unassembled WGS sequence"/>
</dbReference>
<dbReference type="AlphaFoldDB" id="A0A1G6ZJE9"/>
<proteinExistence type="predicted"/>
<gene>
    <name evidence="2" type="ORF">SAMN05216174_1383</name>
</gene>
<name>A0A1G6ZJE9_9PSEU</name>
<evidence type="ECO:0000313" key="3">
    <source>
        <dbReference type="Proteomes" id="UP000199501"/>
    </source>
</evidence>
<feature type="non-terminal residue" evidence="2">
    <location>
        <position position="30"/>
    </location>
</feature>
<keyword evidence="3" id="KW-1185">Reference proteome</keyword>
<dbReference type="EMBL" id="FMZZ01000038">
    <property type="protein sequence ID" value="SDE02779.1"/>
    <property type="molecule type" value="Genomic_DNA"/>
</dbReference>
<protein>
    <submittedName>
        <fullName evidence="2">Uncharacterized protein</fullName>
    </submittedName>
</protein>
<feature type="region of interest" description="Disordered" evidence="1">
    <location>
        <begin position="1"/>
        <end position="30"/>
    </location>
</feature>
<reference evidence="3" key="1">
    <citation type="submission" date="2016-10" db="EMBL/GenBank/DDBJ databases">
        <authorList>
            <person name="Varghese N."/>
            <person name="Submissions S."/>
        </authorList>
    </citation>
    <scope>NUCLEOTIDE SEQUENCE [LARGE SCALE GENOMIC DNA]</scope>
    <source>
        <strain evidence="3">IBRC-M 10403</strain>
    </source>
</reference>
<sequence length="30" mass="3581">MRGNSHVRFGGRGMETYQKQFRQRAMPRPT</sequence>
<evidence type="ECO:0000256" key="1">
    <source>
        <dbReference type="SAM" id="MobiDB-lite"/>
    </source>
</evidence>